<name>A0A1S4BJL3_TOBAC</name>
<feature type="domain" description="F-box associated beta-propeller type 1" evidence="2">
    <location>
        <begin position="122"/>
        <end position="277"/>
    </location>
</feature>
<dbReference type="InterPro" id="IPR001810">
    <property type="entry name" value="F-box_dom"/>
</dbReference>
<sequence>MGNIGNSLHLNLCLLAENKNKKTDRSALLSLFLCLTQHPKAETIMATSGNGGRPFPEDLAVDILLRLPVESLLRFKCVCKKCAPHDSHPITFVSVSDASVLENPPDYLQGFRGMTYLLGSVDGLFLLEREIDGSIFNISLSLWNPATREVRPLPAANFELQPSFKQMDRQFGFGLDPMTNDYKVVWFRSFWDDIGNHNIPRQYAAVYSCSKDSWRILEPTNLIHEFCVEAFGTAYLNGTYYWLLGGGSCASNDCSVLLFDFGNEVFVEIGGPDVGRAFNHRNVRLVLLDDFIALMTVVEGFVCDIWDSDDEESRISSSRPEENHLENHRWLFRSFL</sequence>
<feature type="domain" description="F-box" evidence="1">
    <location>
        <begin position="56"/>
        <end position="82"/>
    </location>
</feature>
<dbReference type="KEGG" id="nta:107809015"/>
<evidence type="ECO:0000313" key="3">
    <source>
        <dbReference type="RefSeq" id="XP_016489080.1"/>
    </source>
</evidence>
<organism evidence="3">
    <name type="scientific">Nicotiana tabacum</name>
    <name type="common">Common tobacco</name>
    <dbReference type="NCBI Taxonomy" id="4097"/>
    <lineage>
        <taxon>Eukaryota</taxon>
        <taxon>Viridiplantae</taxon>
        <taxon>Streptophyta</taxon>
        <taxon>Embryophyta</taxon>
        <taxon>Tracheophyta</taxon>
        <taxon>Spermatophyta</taxon>
        <taxon>Magnoliopsida</taxon>
        <taxon>eudicotyledons</taxon>
        <taxon>Gunneridae</taxon>
        <taxon>Pentapetalae</taxon>
        <taxon>asterids</taxon>
        <taxon>lamiids</taxon>
        <taxon>Solanales</taxon>
        <taxon>Solanaceae</taxon>
        <taxon>Nicotianoideae</taxon>
        <taxon>Nicotianeae</taxon>
        <taxon>Nicotiana</taxon>
    </lineage>
</organism>
<dbReference type="InterPro" id="IPR017451">
    <property type="entry name" value="F-box-assoc_interact_dom"/>
</dbReference>
<dbReference type="RefSeq" id="XP_016489080.1">
    <property type="nucleotide sequence ID" value="XM_016633594.1"/>
</dbReference>
<evidence type="ECO:0000259" key="2">
    <source>
        <dbReference type="Pfam" id="PF07734"/>
    </source>
</evidence>
<proteinExistence type="predicted"/>
<dbReference type="Pfam" id="PF07734">
    <property type="entry name" value="FBA_1"/>
    <property type="match status" value="1"/>
</dbReference>
<dbReference type="Pfam" id="PF00646">
    <property type="entry name" value="F-box"/>
    <property type="match status" value="1"/>
</dbReference>
<dbReference type="InterPro" id="IPR006527">
    <property type="entry name" value="F-box-assoc_dom_typ1"/>
</dbReference>
<dbReference type="NCBIfam" id="TIGR01640">
    <property type="entry name" value="F_box_assoc_1"/>
    <property type="match status" value="1"/>
</dbReference>
<dbReference type="STRING" id="4097.A0A1S4BJL3"/>
<dbReference type="InterPro" id="IPR036047">
    <property type="entry name" value="F-box-like_dom_sf"/>
</dbReference>
<dbReference type="PANTHER" id="PTHR31672:SF13">
    <property type="entry name" value="F-BOX PROTEIN CPR30-LIKE"/>
    <property type="match status" value="1"/>
</dbReference>
<dbReference type="InterPro" id="IPR050796">
    <property type="entry name" value="SCF_F-box_component"/>
</dbReference>
<dbReference type="SUPFAM" id="SSF81383">
    <property type="entry name" value="F-box domain"/>
    <property type="match status" value="1"/>
</dbReference>
<protein>
    <submittedName>
        <fullName evidence="3">F-box protein At5g49610-like</fullName>
    </submittedName>
</protein>
<reference evidence="3" key="1">
    <citation type="submission" date="2025-08" db="UniProtKB">
        <authorList>
            <consortium name="RefSeq"/>
        </authorList>
    </citation>
    <scope>IDENTIFICATION</scope>
</reference>
<dbReference type="PaxDb" id="4097-A0A1S4BJL3"/>
<dbReference type="OrthoDB" id="1304908at2759"/>
<gene>
    <name evidence="3" type="primary">LOC107809015</name>
</gene>
<dbReference type="AlphaFoldDB" id="A0A1S4BJL3"/>
<dbReference type="OMA" id="IMATSGN"/>
<accession>A0A1S4BJL3</accession>
<dbReference type="PANTHER" id="PTHR31672">
    <property type="entry name" value="BNACNNG10540D PROTEIN"/>
    <property type="match status" value="1"/>
</dbReference>
<evidence type="ECO:0000259" key="1">
    <source>
        <dbReference type="Pfam" id="PF00646"/>
    </source>
</evidence>